<evidence type="ECO:0000256" key="1">
    <source>
        <dbReference type="SAM" id="MobiDB-lite"/>
    </source>
</evidence>
<proteinExistence type="predicted"/>
<feature type="compositionally biased region" description="Polar residues" evidence="1">
    <location>
        <begin position="1"/>
        <end position="11"/>
    </location>
</feature>
<keyword evidence="3" id="KW-1185">Reference proteome</keyword>
<evidence type="ECO:0000313" key="3">
    <source>
        <dbReference type="Proteomes" id="UP000053927"/>
    </source>
</evidence>
<dbReference type="AlphaFoldDB" id="R7RVE5"/>
<name>R7RVE5_STEHR</name>
<gene>
    <name evidence="2" type="ORF">STEHIDRAFT_164190</name>
</gene>
<sequence>MVLTAKSNTNIDDGHSAVCDSNGPSNEPSTLAATLECRKSRPKHIRPYNKEGNMAQ</sequence>
<protein>
    <submittedName>
        <fullName evidence="2">Uncharacterized protein</fullName>
    </submittedName>
</protein>
<feature type="compositionally biased region" description="Polar residues" evidence="1">
    <location>
        <begin position="22"/>
        <end position="32"/>
    </location>
</feature>
<reference evidence="3" key="1">
    <citation type="journal article" date="2012" name="Science">
        <title>The Paleozoic origin of enzymatic lignin decomposition reconstructed from 31 fungal genomes.</title>
        <authorList>
            <person name="Floudas D."/>
            <person name="Binder M."/>
            <person name="Riley R."/>
            <person name="Barry K."/>
            <person name="Blanchette R.A."/>
            <person name="Henrissat B."/>
            <person name="Martinez A.T."/>
            <person name="Otillar R."/>
            <person name="Spatafora J.W."/>
            <person name="Yadav J.S."/>
            <person name="Aerts A."/>
            <person name="Benoit I."/>
            <person name="Boyd A."/>
            <person name="Carlson A."/>
            <person name="Copeland A."/>
            <person name="Coutinho P.M."/>
            <person name="de Vries R.P."/>
            <person name="Ferreira P."/>
            <person name="Findley K."/>
            <person name="Foster B."/>
            <person name="Gaskell J."/>
            <person name="Glotzer D."/>
            <person name="Gorecki P."/>
            <person name="Heitman J."/>
            <person name="Hesse C."/>
            <person name="Hori C."/>
            <person name="Igarashi K."/>
            <person name="Jurgens J.A."/>
            <person name="Kallen N."/>
            <person name="Kersten P."/>
            <person name="Kohler A."/>
            <person name="Kuees U."/>
            <person name="Kumar T.K.A."/>
            <person name="Kuo A."/>
            <person name="LaButti K."/>
            <person name="Larrondo L.F."/>
            <person name="Lindquist E."/>
            <person name="Ling A."/>
            <person name="Lombard V."/>
            <person name="Lucas S."/>
            <person name="Lundell T."/>
            <person name="Martin R."/>
            <person name="McLaughlin D.J."/>
            <person name="Morgenstern I."/>
            <person name="Morin E."/>
            <person name="Murat C."/>
            <person name="Nagy L.G."/>
            <person name="Nolan M."/>
            <person name="Ohm R.A."/>
            <person name="Patyshakuliyeva A."/>
            <person name="Rokas A."/>
            <person name="Ruiz-Duenas F.J."/>
            <person name="Sabat G."/>
            <person name="Salamov A."/>
            <person name="Samejima M."/>
            <person name="Schmutz J."/>
            <person name="Slot J.C."/>
            <person name="St John F."/>
            <person name="Stenlid J."/>
            <person name="Sun H."/>
            <person name="Sun S."/>
            <person name="Syed K."/>
            <person name="Tsang A."/>
            <person name="Wiebenga A."/>
            <person name="Young D."/>
            <person name="Pisabarro A."/>
            <person name="Eastwood D.C."/>
            <person name="Martin F."/>
            <person name="Cullen D."/>
            <person name="Grigoriev I.V."/>
            <person name="Hibbett D.S."/>
        </authorList>
    </citation>
    <scope>NUCLEOTIDE SEQUENCE [LARGE SCALE GENOMIC DNA]</scope>
    <source>
        <strain evidence="3">FP-91666</strain>
    </source>
</reference>
<dbReference type="KEGG" id="shs:STEHIDRAFT_164190"/>
<dbReference type="Proteomes" id="UP000053927">
    <property type="component" value="Unassembled WGS sequence"/>
</dbReference>
<dbReference type="RefSeq" id="XP_007311973.1">
    <property type="nucleotide sequence ID" value="XM_007311911.1"/>
</dbReference>
<feature type="region of interest" description="Disordered" evidence="1">
    <location>
        <begin position="1"/>
        <end position="56"/>
    </location>
</feature>
<dbReference type="GeneID" id="18802577"/>
<organism evidence="2 3">
    <name type="scientific">Stereum hirsutum (strain FP-91666)</name>
    <name type="common">White-rot fungus</name>
    <dbReference type="NCBI Taxonomy" id="721885"/>
    <lineage>
        <taxon>Eukaryota</taxon>
        <taxon>Fungi</taxon>
        <taxon>Dikarya</taxon>
        <taxon>Basidiomycota</taxon>
        <taxon>Agaricomycotina</taxon>
        <taxon>Agaricomycetes</taxon>
        <taxon>Russulales</taxon>
        <taxon>Stereaceae</taxon>
        <taxon>Stereum</taxon>
    </lineage>
</organism>
<evidence type="ECO:0000313" key="2">
    <source>
        <dbReference type="EMBL" id="EIM78929.1"/>
    </source>
</evidence>
<accession>R7RVE5</accession>
<dbReference type="EMBL" id="JH687530">
    <property type="protein sequence ID" value="EIM78929.1"/>
    <property type="molecule type" value="Genomic_DNA"/>
</dbReference>